<dbReference type="CDD" id="cd17557">
    <property type="entry name" value="REC_Rcp-like"/>
    <property type="match status" value="1"/>
</dbReference>
<dbReference type="Gene3D" id="3.40.50.2300">
    <property type="match status" value="1"/>
</dbReference>
<dbReference type="OrthoDB" id="7631574at2"/>
<organism evidence="3 4">
    <name type="scientific">Spirosoma pollinicola</name>
    <dbReference type="NCBI Taxonomy" id="2057025"/>
    <lineage>
        <taxon>Bacteria</taxon>
        <taxon>Pseudomonadati</taxon>
        <taxon>Bacteroidota</taxon>
        <taxon>Cytophagia</taxon>
        <taxon>Cytophagales</taxon>
        <taxon>Cytophagaceae</taxon>
        <taxon>Spirosoma</taxon>
    </lineage>
</organism>
<dbReference type="InterPro" id="IPR011006">
    <property type="entry name" value="CheY-like_superfamily"/>
</dbReference>
<dbReference type="SMART" id="SM00448">
    <property type="entry name" value="REC"/>
    <property type="match status" value="1"/>
</dbReference>
<keyword evidence="4" id="KW-1185">Reference proteome</keyword>
<dbReference type="Proteomes" id="UP000232883">
    <property type="component" value="Chromosome"/>
</dbReference>
<dbReference type="PANTHER" id="PTHR44520">
    <property type="entry name" value="RESPONSE REGULATOR RCP1-RELATED"/>
    <property type="match status" value="1"/>
</dbReference>
<dbReference type="AlphaFoldDB" id="A0A2K8ZAZ2"/>
<feature type="modified residue" description="4-aspartylphosphate" evidence="1">
    <location>
        <position position="61"/>
    </location>
</feature>
<dbReference type="SUPFAM" id="SSF52172">
    <property type="entry name" value="CheY-like"/>
    <property type="match status" value="1"/>
</dbReference>
<feature type="domain" description="Response regulatory" evidence="2">
    <location>
        <begin position="8"/>
        <end position="128"/>
    </location>
</feature>
<dbReference type="Pfam" id="PF00072">
    <property type="entry name" value="Response_reg"/>
    <property type="match status" value="1"/>
</dbReference>
<gene>
    <name evidence="3" type="ORF">CWM47_37330</name>
</gene>
<dbReference type="KEGG" id="spir:CWM47_37330"/>
<evidence type="ECO:0000256" key="1">
    <source>
        <dbReference type="PROSITE-ProRule" id="PRU00169"/>
    </source>
</evidence>
<dbReference type="GO" id="GO:0000160">
    <property type="term" value="P:phosphorelay signal transduction system"/>
    <property type="evidence" value="ECO:0007669"/>
    <property type="project" value="InterPro"/>
</dbReference>
<accession>A0A2K8ZAZ2</accession>
<dbReference type="InterPro" id="IPR052893">
    <property type="entry name" value="TCS_response_regulator"/>
</dbReference>
<evidence type="ECO:0000313" key="3">
    <source>
        <dbReference type="EMBL" id="AUD06989.1"/>
    </source>
</evidence>
<dbReference type="InterPro" id="IPR001789">
    <property type="entry name" value="Sig_transdc_resp-reg_receiver"/>
</dbReference>
<protein>
    <submittedName>
        <fullName evidence="3">Response regulator</fullName>
    </submittedName>
</protein>
<name>A0A2K8ZAZ2_9BACT</name>
<sequence length="137" mass="15679">MNQHTYPCVFIADDDEDDRYLLNLAFTRHSPQCRLVFTYDGLDLLDALARYETSPELIILDMNMPRLNGFEALQALRQQPSYQSTPIVILTTSEAETDRQRAEQLGANEFITKPLKGELLGQIVARLRVDWLEGNCC</sequence>
<keyword evidence="1" id="KW-0597">Phosphoprotein</keyword>
<evidence type="ECO:0000313" key="4">
    <source>
        <dbReference type="Proteomes" id="UP000232883"/>
    </source>
</evidence>
<dbReference type="RefSeq" id="WP_100993514.1">
    <property type="nucleotide sequence ID" value="NZ_CP025096.1"/>
</dbReference>
<proteinExistence type="predicted"/>
<reference evidence="3 4" key="1">
    <citation type="submission" date="2017-11" db="EMBL/GenBank/DDBJ databases">
        <title>Taxonomic description and genome sequences of Spirosoma HA7 sp. nov., isolated from pollen microhabitat of Corylus avellana.</title>
        <authorList>
            <person name="Ambika Manirajan B."/>
            <person name="Suarez C."/>
            <person name="Ratering S."/>
            <person name="Geissler-Plaum R."/>
            <person name="Cardinale M."/>
            <person name="Sylvia S."/>
        </authorList>
    </citation>
    <scope>NUCLEOTIDE SEQUENCE [LARGE SCALE GENOMIC DNA]</scope>
    <source>
        <strain evidence="3 4">HA7</strain>
    </source>
</reference>
<dbReference type="PANTHER" id="PTHR44520:SF2">
    <property type="entry name" value="RESPONSE REGULATOR RCP1"/>
    <property type="match status" value="1"/>
</dbReference>
<dbReference type="PROSITE" id="PS50110">
    <property type="entry name" value="RESPONSE_REGULATORY"/>
    <property type="match status" value="1"/>
</dbReference>
<dbReference type="EMBL" id="CP025096">
    <property type="protein sequence ID" value="AUD06989.1"/>
    <property type="molecule type" value="Genomic_DNA"/>
</dbReference>
<evidence type="ECO:0000259" key="2">
    <source>
        <dbReference type="PROSITE" id="PS50110"/>
    </source>
</evidence>